<protein>
    <submittedName>
        <fullName evidence="1">Uncharacterized protein</fullName>
    </submittedName>
</protein>
<proteinExistence type="predicted"/>
<keyword evidence="2" id="KW-1185">Reference proteome</keyword>
<comment type="caution">
    <text evidence="1">The sequence shown here is derived from an EMBL/GenBank/DDBJ whole genome shotgun (WGS) entry which is preliminary data.</text>
</comment>
<gene>
    <name evidence="1" type="ORF">BDR25DRAFT_354162</name>
</gene>
<dbReference type="Proteomes" id="UP000799755">
    <property type="component" value="Unassembled WGS sequence"/>
</dbReference>
<dbReference type="EMBL" id="MU003504">
    <property type="protein sequence ID" value="KAF2471660.1"/>
    <property type="molecule type" value="Genomic_DNA"/>
</dbReference>
<name>A0ACB6QXQ8_9PLEO</name>
<evidence type="ECO:0000313" key="2">
    <source>
        <dbReference type="Proteomes" id="UP000799755"/>
    </source>
</evidence>
<sequence>MQLISYRAQCSEQPDEQGTVTLRRQFPYFGNALVSRQKTSRLVHLPIHEGGVVVHYLEEIYMTPPNFELKHETWLNFHRTQISSSASKNKAHRAAKPCLHPPGIFVAEASVCSVTSHGILGNLGRALDYGIVPFRQTEYYVEFNRPSHDARKACFISLVKTPFLKSLQHQKRWEMLHRVIRRHEMARSVKRIQSLQNKFAQQTNHPEAEPRRMEAIMPSWSRPLNLKFSFVNIDDMKTPKRYKEAAPGMNVRIVTYNTKVPVRILISIFRHFIDFQKCTSPLSALISNLHIIPFSRLGQAPPLNKTMPQLFYDRPQAAGASEISRFPILLIFEVWAALDRFYRSESRDYGQCATALIQFLDQDLLVFLSGGKFSIQPTKKVSAKVTGRCFVILSATRETLQSHIYYQLLALGSGCDVGSCWMLYYSIRDPVRELCSASCCRNVELVFSKQDSVYYPQVFKNIFNLPGFYLFTILTSLTAGRETPRAEKYKGYFNFKRLKIYAI</sequence>
<reference evidence="1" key="1">
    <citation type="journal article" date="2020" name="Stud. Mycol.">
        <title>101 Dothideomycetes genomes: a test case for predicting lifestyles and emergence of pathogens.</title>
        <authorList>
            <person name="Haridas S."/>
            <person name="Albert R."/>
            <person name="Binder M."/>
            <person name="Bloem J."/>
            <person name="Labutti K."/>
            <person name="Salamov A."/>
            <person name="Andreopoulos B."/>
            <person name="Baker S."/>
            <person name="Barry K."/>
            <person name="Bills G."/>
            <person name="Bluhm B."/>
            <person name="Cannon C."/>
            <person name="Castanera R."/>
            <person name="Culley D."/>
            <person name="Daum C."/>
            <person name="Ezra D."/>
            <person name="Gonzalez J."/>
            <person name="Henrissat B."/>
            <person name="Kuo A."/>
            <person name="Liang C."/>
            <person name="Lipzen A."/>
            <person name="Lutzoni F."/>
            <person name="Magnuson J."/>
            <person name="Mondo S."/>
            <person name="Nolan M."/>
            <person name="Ohm R."/>
            <person name="Pangilinan J."/>
            <person name="Park H.-J."/>
            <person name="Ramirez L."/>
            <person name="Alfaro M."/>
            <person name="Sun H."/>
            <person name="Tritt A."/>
            <person name="Yoshinaga Y."/>
            <person name="Zwiers L.-H."/>
            <person name="Turgeon B."/>
            <person name="Goodwin S."/>
            <person name="Spatafora J."/>
            <person name="Crous P."/>
            <person name="Grigoriev I."/>
        </authorList>
    </citation>
    <scope>NUCLEOTIDE SEQUENCE</scope>
    <source>
        <strain evidence="1">ATCC 200398</strain>
    </source>
</reference>
<accession>A0ACB6QXQ8</accession>
<organism evidence="1 2">
    <name type="scientific">Lindgomyces ingoldianus</name>
    <dbReference type="NCBI Taxonomy" id="673940"/>
    <lineage>
        <taxon>Eukaryota</taxon>
        <taxon>Fungi</taxon>
        <taxon>Dikarya</taxon>
        <taxon>Ascomycota</taxon>
        <taxon>Pezizomycotina</taxon>
        <taxon>Dothideomycetes</taxon>
        <taxon>Pleosporomycetidae</taxon>
        <taxon>Pleosporales</taxon>
        <taxon>Lindgomycetaceae</taxon>
        <taxon>Lindgomyces</taxon>
    </lineage>
</organism>
<evidence type="ECO:0000313" key="1">
    <source>
        <dbReference type="EMBL" id="KAF2471660.1"/>
    </source>
</evidence>